<dbReference type="Proteomes" id="UP000092876">
    <property type="component" value="Unassembled WGS sequence"/>
</dbReference>
<dbReference type="AlphaFoldDB" id="A0A1C3IWH8"/>
<name>A0A1C3IWH8_9VIBR</name>
<protein>
    <recommendedName>
        <fullName evidence="5">Magnesium transporter</fullName>
    </recommendedName>
</protein>
<evidence type="ECO:0000313" key="4">
    <source>
        <dbReference type="Proteomes" id="UP000092876"/>
    </source>
</evidence>
<accession>A0A1C3IWH8</accession>
<dbReference type="EMBL" id="FLQP01000040">
    <property type="protein sequence ID" value="SBS65678.1"/>
    <property type="molecule type" value="Genomic_DNA"/>
</dbReference>
<feature type="compositionally biased region" description="Basic and acidic residues" evidence="1">
    <location>
        <begin position="195"/>
        <end position="213"/>
    </location>
</feature>
<sequence>MNFIKIIFQKIWAVVMVLIKFCLFMAVMFAGAWALAPLGTIHSKDIDMSQFNNHPNEMMMNFFQMEYFSGYLFSVTIAVVLAGVYGMWQLHELGVHKAKEHKSAHVQIVFALSLCGLFISKTFWVIALVIALANWKHIGQSLSDVIRRGVQPKQDATNSEAAAVHVSPEKSAAEPSQTQQSPVEPSSEAQPSKEQSSEDKAPTKPSPTEKEVA</sequence>
<keyword evidence="2" id="KW-0812">Transmembrane</keyword>
<proteinExistence type="predicted"/>
<dbReference type="GeneID" id="94233489"/>
<keyword evidence="2" id="KW-0472">Membrane</keyword>
<feature type="region of interest" description="Disordered" evidence="1">
    <location>
        <begin position="153"/>
        <end position="213"/>
    </location>
</feature>
<keyword evidence="2" id="KW-1133">Transmembrane helix</keyword>
<organism evidence="3 4">
    <name type="scientific">Vibrio atlanticus</name>
    <dbReference type="NCBI Taxonomy" id="693153"/>
    <lineage>
        <taxon>Bacteria</taxon>
        <taxon>Pseudomonadati</taxon>
        <taxon>Pseudomonadota</taxon>
        <taxon>Gammaproteobacteria</taxon>
        <taxon>Vibrionales</taxon>
        <taxon>Vibrionaceae</taxon>
        <taxon>Vibrio</taxon>
    </lineage>
</organism>
<reference evidence="4" key="1">
    <citation type="submission" date="2016-06" db="EMBL/GenBank/DDBJ databases">
        <authorList>
            <person name="Rodrigo-Torres Lidia"/>
            <person name="Arahal R.David."/>
        </authorList>
    </citation>
    <scope>NUCLEOTIDE SEQUENCE [LARGE SCALE GENOMIC DNA]</scope>
    <source>
        <strain evidence="4">CECT 7223</strain>
    </source>
</reference>
<feature type="transmembrane region" description="Helical" evidence="2">
    <location>
        <begin position="12"/>
        <end position="36"/>
    </location>
</feature>
<evidence type="ECO:0008006" key="5">
    <source>
        <dbReference type="Google" id="ProtNLM"/>
    </source>
</evidence>
<dbReference type="RefSeq" id="WP_065679597.1">
    <property type="nucleotide sequence ID" value="NZ_AP025460.1"/>
</dbReference>
<evidence type="ECO:0000256" key="2">
    <source>
        <dbReference type="SAM" id="Phobius"/>
    </source>
</evidence>
<evidence type="ECO:0000256" key="1">
    <source>
        <dbReference type="SAM" id="MobiDB-lite"/>
    </source>
</evidence>
<feature type="transmembrane region" description="Helical" evidence="2">
    <location>
        <begin position="108"/>
        <end position="133"/>
    </location>
</feature>
<feature type="compositionally biased region" description="Polar residues" evidence="1">
    <location>
        <begin position="174"/>
        <end position="194"/>
    </location>
</feature>
<evidence type="ECO:0000313" key="3">
    <source>
        <dbReference type="EMBL" id="SBS65678.1"/>
    </source>
</evidence>
<gene>
    <name evidence="3" type="ORF">VAT7223_02822</name>
</gene>
<feature type="transmembrane region" description="Helical" evidence="2">
    <location>
        <begin position="68"/>
        <end position="88"/>
    </location>
</feature>